<dbReference type="SUPFAM" id="SSF69593">
    <property type="entry name" value="Glycerol-3-phosphate (1)-acyltransferase"/>
    <property type="match status" value="1"/>
</dbReference>
<dbReference type="SMART" id="SM00563">
    <property type="entry name" value="PlsC"/>
    <property type="match status" value="1"/>
</dbReference>
<keyword evidence="3" id="KW-0436">Ligase</keyword>
<dbReference type="InterPro" id="IPR045851">
    <property type="entry name" value="AMP-bd_C_sf"/>
</dbReference>
<evidence type="ECO:0000313" key="3">
    <source>
        <dbReference type="EMBL" id="MDQ0288933.1"/>
    </source>
</evidence>
<dbReference type="RefSeq" id="WP_307260272.1">
    <property type="nucleotide sequence ID" value="NZ_JAUSVL010000001.1"/>
</dbReference>
<dbReference type="GO" id="GO:0016746">
    <property type="term" value="F:acyltransferase activity"/>
    <property type="evidence" value="ECO:0007669"/>
    <property type="project" value="InterPro"/>
</dbReference>
<organism evidence="3 4">
    <name type="scientific">Oligosphaera ethanolica</name>
    <dbReference type="NCBI Taxonomy" id="760260"/>
    <lineage>
        <taxon>Bacteria</taxon>
        <taxon>Pseudomonadati</taxon>
        <taxon>Lentisphaerota</taxon>
        <taxon>Oligosphaeria</taxon>
        <taxon>Oligosphaerales</taxon>
        <taxon>Oligosphaeraceae</taxon>
        <taxon>Oligosphaera</taxon>
    </lineage>
</organism>
<evidence type="ECO:0000259" key="2">
    <source>
        <dbReference type="PROSITE" id="PS50075"/>
    </source>
</evidence>
<dbReference type="InterPro" id="IPR036736">
    <property type="entry name" value="ACP-like_sf"/>
</dbReference>
<dbReference type="EMBL" id="JAUSVL010000001">
    <property type="protein sequence ID" value="MDQ0288933.1"/>
    <property type="molecule type" value="Genomic_DNA"/>
</dbReference>
<dbReference type="PROSITE" id="PS50075">
    <property type="entry name" value="CARRIER"/>
    <property type="match status" value="1"/>
</dbReference>
<dbReference type="SUPFAM" id="SSF47336">
    <property type="entry name" value="ACP-like"/>
    <property type="match status" value="1"/>
</dbReference>
<comment type="catalytic activity">
    <reaction evidence="1">
        <text>a long-chain fatty acid + ATP + CoA = a long-chain fatty acyl-CoA + AMP + diphosphate</text>
        <dbReference type="Rhea" id="RHEA:15421"/>
        <dbReference type="ChEBI" id="CHEBI:30616"/>
        <dbReference type="ChEBI" id="CHEBI:33019"/>
        <dbReference type="ChEBI" id="CHEBI:57287"/>
        <dbReference type="ChEBI" id="CHEBI:57560"/>
        <dbReference type="ChEBI" id="CHEBI:83139"/>
        <dbReference type="ChEBI" id="CHEBI:456215"/>
        <dbReference type="EC" id="6.2.1.3"/>
    </reaction>
    <physiologicalReaction direction="left-to-right" evidence="1">
        <dbReference type="Rhea" id="RHEA:15422"/>
    </physiologicalReaction>
</comment>
<protein>
    <submittedName>
        <fullName evidence="3">Long-chain acyl-CoA synthetase</fullName>
        <ecNumber evidence="3">6.2.1.3</ecNumber>
    </submittedName>
</protein>
<dbReference type="InterPro" id="IPR002123">
    <property type="entry name" value="Plipid/glycerol_acylTrfase"/>
</dbReference>
<dbReference type="Pfam" id="PF23562">
    <property type="entry name" value="AMP-binding_C_3"/>
    <property type="match status" value="1"/>
</dbReference>
<dbReference type="Pfam" id="PF00550">
    <property type="entry name" value="PP-binding"/>
    <property type="match status" value="1"/>
</dbReference>
<dbReference type="Gene3D" id="1.10.1200.10">
    <property type="entry name" value="ACP-like"/>
    <property type="match status" value="1"/>
</dbReference>
<dbReference type="PANTHER" id="PTHR43272:SF52">
    <property type="entry name" value="AMP-DEPENDENT SYNTHETASE_LIGASE DOMAIN-CONTAINING PROTEIN"/>
    <property type="match status" value="1"/>
</dbReference>
<reference evidence="3" key="1">
    <citation type="submission" date="2023-07" db="EMBL/GenBank/DDBJ databases">
        <title>Genomic Encyclopedia of Type Strains, Phase IV (KMG-IV): sequencing the most valuable type-strain genomes for metagenomic binning, comparative biology and taxonomic classification.</title>
        <authorList>
            <person name="Goeker M."/>
        </authorList>
    </citation>
    <scope>NUCLEOTIDE SEQUENCE</scope>
    <source>
        <strain evidence="3">DSM 24202</strain>
    </source>
</reference>
<dbReference type="Proteomes" id="UP001238163">
    <property type="component" value="Unassembled WGS sequence"/>
</dbReference>
<dbReference type="InterPro" id="IPR009081">
    <property type="entry name" value="PP-bd_ACP"/>
</dbReference>
<dbReference type="PANTHER" id="PTHR43272">
    <property type="entry name" value="LONG-CHAIN-FATTY-ACID--COA LIGASE"/>
    <property type="match status" value="1"/>
</dbReference>
<dbReference type="Pfam" id="PF01553">
    <property type="entry name" value="Acyltransferase"/>
    <property type="match status" value="1"/>
</dbReference>
<dbReference type="InterPro" id="IPR000873">
    <property type="entry name" value="AMP-dep_synth/lig_dom"/>
</dbReference>
<dbReference type="PROSITE" id="PS00455">
    <property type="entry name" value="AMP_BINDING"/>
    <property type="match status" value="1"/>
</dbReference>
<dbReference type="InterPro" id="IPR020845">
    <property type="entry name" value="AMP-binding_CS"/>
</dbReference>
<comment type="caution">
    <text evidence="3">The sequence shown here is derived from an EMBL/GenBank/DDBJ whole genome shotgun (WGS) entry which is preliminary data.</text>
</comment>
<dbReference type="GO" id="GO:0016020">
    <property type="term" value="C:membrane"/>
    <property type="evidence" value="ECO:0007669"/>
    <property type="project" value="TreeGrafter"/>
</dbReference>
<proteinExistence type="predicted"/>
<dbReference type="InterPro" id="IPR020459">
    <property type="entry name" value="AMP-binding"/>
</dbReference>
<evidence type="ECO:0000313" key="4">
    <source>
        <dbReference type="Proteomes" id="UP001238163"/>
    </source>
</evidence>
<accession>A0AAE3VEC3</accession>
<dbReference type="SUPFAM" id="SSF56801">
    <property type="entry name" value="Acetyl-CoA synthetase-like"/>
    <property type="match status" value="1"/>
</dbReference>
<dbReference type="GO" id="GO:0004467">
    <property type="term" value="F:long-chain fatty acid-CoA ligase activity"/>
    <property type="evidence" value="ECO:0007669"/>
    <property type="project" value="UniProtKB-EC"/>
</dbReference>
<dbReference type="CDD" id="cd07989">
    <property type="entry name" value="LPLAT_AGPAT-like"/>
    <property type="match status" value="1"/>
</dbReference>
<dbReference type="Pfam" id="PF00501">
    <property type="entry name" value="AMP-binding"/>
    <property type="match status" value="1"/>
</dbReference>
<gene>
    <name evidence="3" type="ORF">J3R75_001040</name>
</gene>
<feature type="domain" description="Carrier" evidence="2">
    <location>
        <begin position="523"/>
        <end position="598"/>
    </location>
</feature>
<keyword evidence="4" id="KW-1185">Reference proteome</keyword>
<dbReference type="EC" id="6.2.1.3" evidence="3"/>
<sequence>MKLLQNSNKPALIFKNDQVSFDQLIGVTAVYARLVAAASGDRVAIFSENRPEWVYAFYAAWRKHAIPVPIDAMASVDEIAYILKDSTPVAVFVSPKNVETMEKAIAMAECQTKLIVFTDIAIPATIPDEDKVFPEAADDDTAVIIYTSGTTGSPKGVMLSYENLRANLIAVSEQVPIYKATDRVMILLPLHHVLPLQGTLIMPLSINATCVMSPSMVAADILQTLADHHVTLFVGVPRLYILLRDSMKSRIRQSKVASALFALAAAVNSLAFSRVIFKSVQKKFGGAMRHMPCGGASLDPQVVKDFRTLGFEILMGYGMTETAPMISFTKPNAPRAGSSGQVIPCNEVRVVDGEITVRGKNVMKGYYKRPEETAAIIKDGWLHTGDLGYVDDDGFIFITGRKKEIIVLPNGKNINPDEVEQKIIKMSDWIAEIAVLGSGDSLQALILPHFQNLQAQGVLNIEESIRQQVIAHYNQQASSYKRVFKCTFVTDALPRTRLGKLKRHELETIAKAGNARQKEAVAEPDSEAYRVIKEYLVGQLGQDIHPNDHFEMDLSLDSLGKVSFQVFLSGTFSVEIPEQMLLEHPTPAKLAAKIHDLGHDTIAASSGFKWGKILREKIAVKLPRSWFTHQWLNLFSKSILHSVFKLRGEGVENIPDGPCVFAPNHQSYLDAFFISAFMKKGVLKQTFFYAKAEHLRRGWQRFMANRHNVIIMDVNSDLKLSLQKLASALAQGKKVIIFPEGTRTVDGQLGTFKQTFAILGRELNVPIVPIAIAGAYQALPRNRFFPKLFKPVAVSFLPPIVPQAGDDYGSLVDKAVSQIRAKLASKQPPEQPSV</sequence>
<dbReference type="Gene3D" id="3.30.300.30">
    <property type="match status" value="1"/>
</dbReference>
<dbReference type="PRINTS" id="PR00154">
    <property type="entry name" value="AMPBINDING"/>
</dbReference>
<dbReference type="InterPro" id="IPR042099">
    <property type="entry name" value="ANL_N_sf"/>
</dbReference>
<dbReference type="Gene3D" id="3.40.50.12780">
    <property type="entry name" value="N-terminal domain of ligase-like"/>
    <property type="match status" value="1"/>
</dbReference>
<name>A0AAE3VEC3_9BACT</name>
<dbReference type="AlphaFoldDB" id="A0AAE3VEC3"/>
<evidence type="ECO:0000256" key="1">
    <source>
        <dbReference type="ARBA" id="ARBA00024484"/>
    </source>
</evidence>